<sequence length="106" mass="10851">MVQRTLVFNRPVTTGRMLGALFVCTMLAACGDHDSPSSSAQSAAAVSPSQQTETPAPASAGSSDIQNWALQQTQPSAAVSIIAPPKESPASPASDPLLPPVIHEAE</sequence>
<evidence type="ECO:0000256" key="1">
    <source>
        <dbReference type="SAM" id="MobiDB-lite"/>
    </source>
</evidence>
<organism evidence="3 4">
    <name type="scientific">Caballeronia sordidicola</name>
    <name type="common">Burkholderia sordidicola</name>
    <dbReference type="NCBI Taxonomy" id="196367"/>
    <lineage>
        <taxon>Bacteria</taxon>
        <taxon>Pseudomonadati</taxon>
        <taxon>Pseudomonadota</taxon>
        <taxon>Betaproteobacteria</taxon>
        <taxon>Burkholderiales</taxon>
        <taxon>Burkholderiaceae</taxon>
        <taxon>Caballeronia</taxon>
    </lineage>
</organism>
<dbReference type="AlphaFoldDB" id="A0A158GST9"/>
<dbReference type="EMBL" id="FCOC02000010">
    <property type="protein sequence ID" value="SAL35224.1"/>
    <property type="molecule type" value="Genomic_DNA"/>
</dbReference>
<gene>
    <name evidence="3" type="ORF">AWB64_03472</name>
</gene>
<proteinExistence type="predicted"/>
<feature type="signal peptide" evidence="2">
    <location>
        <begin position="1"/>
        <end position="28"/>
    </location>
</feature>
<keyword evidence="2" id="KW-0732">Signal</keyword>
<evidence type="ECO:0000313" key="3">
    <source>
        <dbReference type="EMBL" id="SAL35224.1"/>
    </source>
</evidence>
<dbReference type="PROSITE" id="PS51257">
    <property type="entry name" value="PROKAR_LIPOPROTEIN"/>
    <property type="match status" value="1"/>
</dbReference>
<feature type="compositionally biased region" description="Low complexity" evidence="1">
    <location>
        <begin position="83"/>
        <end position="96"/>
    </location>
</feature>
<dbReference type="Proteomes" id="UP000054893">
    <property type="component" value="Unassembled WGS sequence"/>
</dbReference>
<feature type="chain" id="PRO_5007810439" description="Lipoprotein" evidence="2">
    <location>
        <begin position="29"/>
        <end position="106"/>
    </location>
</feature>
<feature type="compositionally biased region" description="Polar residues" evidence="1">
    <location>
        <begin position="60"/>
        <end position="77"/>
    </location>
</feature>
<name>A0A158GST9_CABSO</name>
<evidence type="ECO:0000256" key="2">
    <source>
        <dbReference type="SAM" id="SignalP"/>
    </source>
</evidence>
<evidence type="ECO:0008006" key="5">
    <source>
        <dbReference type="Google" id="ProtNLM"/>
    </source>
</evidence>
<evidence type="ECO:0000313" key="4">
    <source>
        <dbReference type="Proteomes" id="UP000054893"/>
    </source>
</evidence>
<accession>A0A158GST9</accession>
<reference evidence="3 4" key="1">
    <citation type="submission" date="2016-01" db="EMBL/GenBank/DDBJ databases">
        <authorList>
            <person name="Oliw E.H."/>
        </authorList>
    </citation>
    <scope>NUCLEOTIDE SEQUENCE [LARGE SCALE GENOMIC DNA]</scope>
    <source>
        <strain evidence="3">LMG 22029</strain>
    </source>
</reference>
<feature type="compositionally biased region" description="Low complexity" evidence="1">
    <location>
        <begin position="36"/>
        <end position="51"/>
    </location>
</feature>
<protein>
    <recommendedName>
        <fullName evidence="5">Lipoprotein</fullName>
    </recommendedName>
</protein>
<feature type="region of interest" description="Disordered" evidence="1">
    <location>
        <begin position="33"/>
        <end position="106"/>
    </location>
</feature>